<feature type="transmembrane region" description="Helical" evidence="6">
    <location>
        <begin position="78"/>
        <end position="99"/>
    </location>
</feature>
<evidence type="ECO:0000256" key="6">
    <source>
        <dbReference type="RuleBase" id="RU361157"/>
    </source>
</evidence>
<gene>
    <name evidence="9" type="ORF">SCA03_08170</name>
</gene>
<dbReference type="GO" id="GO:0140359">
    <property type="term" value="F:ABC-type transporter activity"/>
    <property type="evidence" value="ECO:0007669"/>
    <property type="project" value="InterPro"/>
</dbReference>
<feature type="transmembrane region" description="Helical" evidence="6">
    <location>
        <begin position="187"/>
        <end position="209"/>
    </location>
</feature>
<evidence type="ECO:0000259" key="8">
    <source>
        <dbReference type="PROSITE" id="PS51012"/>
    </source>
</evidence>
<evidence type="ECO:0000256" key="7">
    <source>
        <dbReference type="SAM" id="MobiDB-lite"/>
    </source>
</evidence>
<keyword evidence="10" id="KW-1185">Reference proteome</keyword>
<dbReference type="AlphaFoldDB" id="A0A4Y3QS94"/>
<evidence type="ECO:0000256" key="5">
    <source>
        <dbReference type="ARBA" id="ARBA00023251"/>
    </source>
</evidence>
<evidence type="ECO:0000256" key="3">
    <source>
        <dbReference type="ARBA" id="ARBA00022989"/>
    </source>
</evidence>
<evidence type="ECO:0000313" key="10">
    <source>
        <dbReference type="Proteomes" id="UP000319210"/>
    </source>
</evidence>
<keyword evidence="5" id="KW-0046">Antibiotic resistance</keyword>
<protein>
    <recommendedName>
        <fullName evidence="6">Transport permease protein</fullName>
    </recommendedName>
</protein>
<dbReference type="Pfam" id="PF01061">
    <property type="entry name" value="ABC2_membrane"/>
    <property type="match status" value="1"/>
</dbReference>
<feature type="transmembrane region" description="Helical" evidence="6">
    <location>
        <begin position="162"/>
        <end position="181"/>
    </location>
</feature>
<reference evidence="9 10" key="1">
    <citation type="submission" date="2019-06" db="EMBL/GenBank/DDBJ databases">
        <title>Whole genome shotgun sequence of Streptomyces cacaoi subsp. cacaoi NBRC 12748.</title>
        <authorList>
            <person name="Hosoyama A."/>
            <person name="Uohara A."/>
            <person name="Ohji S."/>
            <person name="Ichikawa N."/>
        </authorList>
    </citation>
    <scope>NUCLEOTIDE SEQUENCE [LARGE SCALE GENOMIC DNA]</scope>
    <source>
        <strain evidence="9 10">NBRC 12748</strain>
    </source>
</reference>
<dbReference type="EMBL" id="BJMM01000003">
    <property type="protein sequence ID" value="GEB48266.1"/>
    <property type="molecule type" value="Genomic_DNA"/>
</dbReference>
<comment type="similarity">
    <text evidence="6">Belongs to the ABC-2 integral membrane protein family.</text>
</comment>
<comment type="caution">
    <text evidence="9">The sequence shown here is derived from an EMBL/GenBank/DDBJ whole genome shotgun (WGS) entry which is preliminary data.</text>
</comment>
<dbReference type="InterPro" id="IPR051784">
    <property type="entry name" value="Nod_factor_ABC_transporter"/>
</dbReference>
<evidence type="ECO:0000256" key="2">
    <source>
        <dbReference type="ARBA" id="ARBA00022692"/>
    </source>
</evidence>
<feature type="compositionally biased region" description="Low complexity" evidence="7">
    <location>
        <begin position="14"/>
        <end position="23"/>
    </location>
</feature>
<dbReference type="PANTHER" id="PTHR43229:SF2">
    <property type="entry name" value="NODULATION PROTEIN J"/>
    <property type="match status" value="1"/>
</dbReference>
<feature type="transmembrane region" description="Helical" evidence="6">
    <location>
        <begin position="221"/>
        <end position="242"/>
    </location>
</feature>
<evidence type="ECO:0000256" key="4">
    <source>
        <dbReference type="ARBA" id="ARBA00023136"/>
    </source>
</evidence>
<keyword evidence="6" id="KW-1003">Cell membrane</keyword>
<dbReference type="GO" id="GO:0046677">
    <property type="term" value="P:response to antibiotic"/>
    <property type="evidence" value="ECO:0007669"/>
    <property type="project" value="UniProtKB-KW"/>
</dbReference>
<feature type="region of interest" description="Disordered" evidence="7">
    <location>
        <begin position="1"/>
        <end position="54"/>
    </location>
</feature>
<proteinExistence type="inferred from homology"/>
<name>A0A4Y3QS94_STRCI</name>
<dbReference type="PANTHER" id="PTHR43229">
    <property type="entry name" value="NODULATION PROTEIN J"/>
    <property type="match status" value="1"/>
</dbReference>
<feature type="domain" description="ABC transmembrane type-2" evidence="8">
    <location>
        <begin position="76"/>
        <end position="301"/>
    </location>
</feature>
<dbReference type="InterPro" id="IPR013525">
    <property type="entry name" value="ABC2_TM"/>
</dbReference>
<dbReference type="InterPro" id="IPR000412">
    <property type="entry name" value="ABC_2_transport"/>
</dbReference>
<evidence type="ECO:0000313" key="9">
    <source>
        <dbReference type="EMBL" id="GEB48266.1"/>
    </source>
</evidence>
<dbReference type="PIRSF" id="PIRSF006648">
    <property type="entry name" value="DrrB"/>
    <property type="match status" value="1"/>
</dbReference>
<keyword evidence="4 6" id="KW-0472">Membrane</keyword>
<dbReference type="PROSITE" id="PS51012">
    <property type="entry name" value="ABC_TM2"/>
    <property type="match status" value="1"/>
</dbReference>
<keyword evidence="2 6" id="KW-0812">Transmembrane</keyword>
<sequence length="304" mass="31660">MSRAPRRPGPARPAPSSSLSPIPVTDPAGPRTGPRPDHTMTTTAHPAPAPTRIPRLPADTAVVFGRCLRATLRSRTNLLFGMLQPLLFLTFFGPLLTRLDLGADGSPWQTFVPGILVQLALLGGSFVGLGLIVDRNLGVVDRMRATPVAPLALLLGRTLRDVVQLVAQSVLLVLLGFAFGLRAPLPGVLAGLAFVAVLSGALAALSYGLAARLRTPPEFAAVANTGVIPLMLLSGLLLPMSLAPGWLDGLSRAVPFRYTVDAVREVFRGHYAAGTVGLGAAVTLALAALCLAAATRLFTRAGRG</sequence>
<accession>A0A4Y3QS94</accession>
<feature type="transmembrane region" description="Helical" evidence="6">
    <location>
        <begin position="111"/>
        <end position="133"/>
    </location>
</feature>
<dbReference type="InterPro" id="IPR047817">
    <property type="entry name" value="ABC2_TM_bact-type"/>
</dbReference>
<dbReference type="GO" id="GO:0043190">
    <property type="term" value="C:ATP-binding cassette (ABC) transporter complex"/>
    <property type="evidence" value="ECO:0007669"/>
    <property type="project" value="InterPro"/>
</dbReference>
<dbReference type="Proteomes" id="UP000319210">
    <property type="component" value="Unassembled WGS sequence"/>
</dbReference>
<comment type="subcellular location">
    <subcellularLocation>
        <location evidence="6">Cell membrane</location>
        <topology evidence="6">Multi-pass membrane protein</topology>
    </subcellularLocation>
    <subcellularLocation>
        <location evidence="1">Membrane</location>
        <topology evidence="1">Multi-pass membrane protein</topology>
    </subcellularLocation>
</comment>
<organism evidence="9 10">
    <name type="scientific">Streptomyces cacaoi</name>
    <dbReference type="NCBI Taxonomy" id="1898"/>
    <lineage>
        <taxon>Bacteria</taxon>
        <taxon>Bacillati</taxon>
        <taxon>Actinomycetota</taxon>
        <taxon>Actinomycetes</taxon>
        <taxon>Kitasatosporales</taxon>
        <taxon>Streptomycetaceae</taxon>
        <taxon>Streptomyces</taxon>
    </lineage>
</organism>
<feature type="transmembrane region" description="Helical" evidence="6">
    <location>
        <begin position="271"/>
        <end position="294"/>
    </location>
</feature>
<keyword evidence="3 6" id="KW-1133">Transmembrane helix</keyword>
<evidence type="ECO:0000256" key="1">
    <source>
        <dbReference type="ARBA" id="ARBA00004141"/>
    </source>
</evidence>
<keyword evidence="6" id="KW-0813">Transport</keyword>